<keyword evidence="4" id="KW-0560">Oxidoreductase</keyword>
<evidence type="ECO:0000256" key="2">
    <source>
        <dbReference type="ARBA" id="ARBA00022630"/>
    </source>
</evidence>
<keyword evidence="2" id="KW-0285">Flavoprotein</keyword>
<dbReference type="InterPro" id="IPR050641">
    <property type="entry name" value="RIFMO-like"/>
</dbReference>
<organism evidence="6 7">
    <name type="scientific">Bionectria ochroleuca</name>
    <name type="common">Gliocladium roseum</name>
    <dbReference type="NCBI Taxonomy" id="29856"/>
    <lineage>
        <taxon>Eukaryota</taxon>
        <taxon>Fungi</taxon>
        <taxon>Dikarya</taxon>
        <taxon>Ascomycota</taxon>
        <taxon>Pezizomycotina</taxon>
        <taxon>Sordariomycetes</taxon>
        <taxon>Hypocreomycetidae</taxon>
        <taxon>Hypocreales</taxon>
        <taxon>Bionectriaceae</taxon>
        <taxon>Clonostachys</taxon>
    </lineage>
</organism>
<dbReference type="GO" id="GO:0071949">
    <property type="term" value="F:FAD binding"/>
    <property type="evidence" value="ECO:0007669"/>
    <property type="project" value="InterPro"/>
</dbReference>
<dbReference type="Gene3D" id="3.50.50.60">
    <property type="entry name" value="FAD/NAD(P)-binding domain"/>
    <property type="match status" value="2"/>
</dbReference>
<protein>
    <recommendedName>
        <fullName evidence="5">FAD-binding domain-containing protein</fullName>
    </recommendedName>
</protein>
<evidence type="ECO:0000256" key="3">
    <source>
        <dbReference type="ARBA" id="ARBA00022827"/>
    </source>
</evidence>
<dbReference type="SUPFAM" id="SSF51905">
    <property type="entry name" value="FAD/NAD(P)-binding domain"/>
    <property type="match status" value="1"/>
</dbReference>
<dbReference type="InterPro" id="IPR036188">
    <property type="entry name" value="FAD/NAD-bd_sf"/>
</dbReference>
<sequence length="655" mass="72991">MHETDVVIVGAGPSGLSLAVALSQLQIKSVVLEKQHDICEDPRAIALAGDACRILSLIGITAQEMDQISQPLSGVNFHDSTFTSVPFLQLEHNQDWSEQLLPNASVILQPGLEQLLRDRAQASRYITLKLNCEVVGIVENPSNVEVTYEQKDTPSTCVVRGKYAIGADGKRGFVRKQFLEGKGIKQETGRYRYEATWVAANLKVTMPTPSTHPHFPLWDLGYEPDELWDLFWPGGFQHMQNEPSLAYVFSYILATDYNGGPASAIILRCLWLRADSALLEKNIGGTAFEYELPPNFELPGDAVEHLKQQMEPHLTIEPSRLRGQGSRLNTPVRFPWDCVEVLRCGPAHFAQKVVNRWFDGRVILIGDAAHVFPPFGAQGIASGIRDALGLSWRLHLLAGGTEKLPHKETASFNKDSLLLAWSRERRHGVDEAAKMTAANGTFLQTKSQVLRWAVWCADALLSWMPRLRLSLLRGHFSDRDGVRAVKDGFFLEDQGGGTRTAQIFVQGARDRSVELSDHVFRNSNAALTLLILHHPETEQEWTAIQQASKRLDLPANFLTEKAICLNDKNSVSPELQPESAKIQSSRMLTPATAGAISRAGHKPLPLYDPCAFRKRFQSSARYALIRSDFIIFSQAKTLEQLEDQISRAWEMATDS</sequence>
<comment type="cofactor">
    <cofactor evidence="1">
        <name>FAD</name>
        <dbReference type="ChEBI" id="CHEBI:57692"/>
    </cofactor>
</comment>
<accession>A0A8H7MZT7</accession>
<dbReference type="AlphaFoldDB" id="A0A8H7MZT7"/>
<keyword evidence="3" id="KW-0274">FAD</keyword>
<feature type="domain" description="FAD-binding" evidence="5">
    <location>
        <begin position="341"/>
        <end position="401"/>
    </location>
</feature>
<dbReference type="Proteomes" id="UP000616885">
    <property type="component" value="Unassembled WGS sequence"/>
</dbReference>
<dbReference type="GO" id="GO:0016709">
    <property type="term" value="F:oxidoreductase activity, acting on paired donors, with incorporation or reduction of molecular oxygen, NAD(P)H as one donor, and incorporation of one atom of oxygen"/>
    <property type="evidence" value="ECO:0007669"/>
    <property type="project" value="UniProtKB-ARBA"/>
</dbReference>
<dbReference type="EMBL" id="JADCTT010000007">
    <property type="protein sequence ID" value="KAF9749600.1"/>
    <property type="molecule type" value="Genomic_DNA"/>
</dbReference>
<feature type="domain" description="FAD-binding" evidence="5">
    <location>
        <begin position="3"/>
        <end position="212"/>
    </location>
</feature>
<evidence type="ECO:0000259" key="5">
    <source>
        <dbReference type="Pfam" id="PF01494"/>
    </source>
</evidence>
<dbReference type="PANTHER" id="PTHR43004">
    <property type="entry name" value="TRK SYSTEM POTASSIUM UPTAKE PROTEIN"/>
    <property type="match status" value="1"/>
</dbReference>
<evidence type="ECO:0000313" key="7">
    <source>
        <dbReference type="Proteomes" id="UP000616885"/>
    </source>
</evidence>
<evidence type="ECO:0000256" key="1">
    <source>
        <dbReference type="ARBA" id="ARBA00001974"/>
    </source>
</evidence>
<proteinExistence type="predicted"/>
<reference evidence="6" key="1">
    <citation type="submission" date="2020-10" db="EMBL/GenBank/DDBJ databases">
        <title>High-Quality Genome Resource of Clonostachys rosea strain S41 by Oxford Nanopore Long-Read Sequencing.</title>
        <authorList>
            <person name="Wang H."/>
        </authorList>
    </citation>
    <scope>NUCLEOTIDE SEQUENCE</scope>
    <source>
        <strain evidence="6">S41</strain>
    </source>
</reference>
<dbReference type="PRINTS" id="PR00420">
    <property type="entry name" value="RNGMNOXGNASE"/>
</dbReference>
<dbReference type="PANTHER" id="PTHR43004:SF19">
    <property type="entry name" value="BINDING MONOOXYGENASE, PUTATIVE (JCVI)-RELATED"/>
    <property type="match status" value="1"/>
</dbReference>
<gene>
    <name evidence="6" type="ORF">IM811_015627</name>
</gene>
<dbReference type="Pfam" id="PF01494">
    <property type="entry name" value="FAD_binding_3"/>
    <property type="match status" value="2"/>
</dbReference>
<evidence type="ECO:0000313" key="6">
    <source>
        <dbReference type="EMBL" id="KAF9749600.1"/>
    </source>
</evidence>
<comment type="caution">
    <text evidence="6">The sequence shown here is derived from an EMBL/GenBank/DDBJ whole genome shotgun (WGS) entry which is preliminary data.</text>
</comment>
<evidence type="ECO:0000256" key="4">
    <source>
        <dbReference type="ARBA" id="ARBA00023002"/>
    </source>
</evidence>
<dbReference type="InterPro" id="IPR002938">
    <property type="entry name" value="FAD-bd"/>
</dbReference>
<name>A0A8H7MZT7_BIOOC</name>